<organism evidence="1 2">
    <name type="scientific">Eumeta variegata</name>
    <name type="common">Bagworm moth</name>
    <name type="synonym">Eumeta japonica</name>
    <dbReference type="NCBI Taxonomy" id="151549"/>
    <lineage>
        <taxon>Eukaryota</taxon>
        <taxon>Metazoa</taxon>
        <taxon>Ecdysozoa</taxon>
        <taxon>Arthropoda</taxon>
        <taxon>Hexapoda</taxon>
        <taxon>Insecta</taxon>
        <taxon>Pterygota</taxon>
        <taxon>Neoptera</taxon>
        <taxon>Endopterygota</taxon>
        <taxon>Lepidoptera</taxon>
        <taxon>Glossata</taxon>
        <taxon>Ditrysia</taxon>
        <taxon>Tineoidea</taxon>
        <taxon>Psychidae</taxon>
        <taxon>Oiketicinae</taxon>
        <taxon>Eumeta</taxon>
    </lineage>
</organism>
<gene>
    <name evidence="1" type="ORF">EVAR_44081_1</name>
</gene>
<proteinExistence type="predicted"/>
<dbReference type="AlphaFoldDB" id="A0A4C1X4M0"/>
<dbReference type="EMBL" id="BGZK01000712">
    <property type="protein sequence ID" value="GBP57264.1"/>
    <property type="molecule type" value="Genomic_DNA"/>
</dbReference>
<sequence length="88" mass="10297">MKHRPAGGAPRRRDREYLACAARLPARGRFILQYRKSNKIALRYLGFASRREHAVSLLTMPELLHKLSFYSNLDLRHGLILNLDLDFY</sequence>
<comment type="caution">
    <text evidence="1">The sequence shown here is derived from an EMBL/GenBank/DDBJ whole genome shotgun (WGS) entry which is preliminary data.</text>
</comment>
<reference evidence="1 2" key="1">
    <citation type="journal article" date="2019" name="Commun. Biol.">
        <title>The bagworm genome reveals a unique fibroin gene that provides high tensile strength.</title>
        <authorList>
            <person name="Kono N."/>
            <person name="Nakamura H."/>
            <person name="Ohtoshi R."/>
            <person name="Tomita M."/>
            <person name="Numata K."/>
            <person name="Arakawa K."/>
        </authorList>
    </citation>
    <scope>NUCLEOTIDE SEQUENCE [LARGE SCALE GENOMIC DNA]</scope>
</reference>
<name>A0A4C1X4M0_EUMVA</name>
<keyword evidence="2" id="KW-1185">Reference proteome</keyword>
<dbReference type="Proteomes" id="UP000299102">
    <property type="component" value="Unassembled WGS sequence"/>
</dbReference>
<evidence type="ECO:0000313" key="1">
    <source>
        <dbReference type="EMBL" id="GBP57264.1"/>
    </source>
</evidence>
<protein>
    <submittedName>
        <fullName evidence="1">Uncharacterized protein</fullName>
    </submittedName>
</protein>
<accession>A0A4C1X4M0</accession>
<evidence type="ECO:0000313" key="2">
    <source>
        <dbReference type="Proteomes" id="UP000299102"/>
    </source>
</evidence>